<evidence type="ECO:0000259" key="2">
    <source>
        <dbReference type="Pfam" id="PF13614"/>
    </source>
</evidence>
<dbReference type="Proteomes" id="UP001296706">
    <property type="component" value="Unassembled WGS sequence"/>
</dbReference>
<protein>
    <submittedName>
        <fullName evidence="3">MinD/ParA family protein</fullName>
    </submittedName>
</protein>
<accession>A0ABX1RJM5</accession>
<proteinExistence type="predicted"/>
<sequence>MAPEGTRADASPDDGAPADGSAGPVSRGSRPEAASAAELTEDSIVRFRSDRPQRGWRGALYKITGGLVNPGVGAAERARQDQLRRIRRPLPGSHQIAVSSLKGGVGKTTVSACLGLVLAENRGDRVIALDANPDAGTLADRLTAETAVTVRNLLDNIAATHSLTDVARYTSLAGRLQVLASEQDPAMSEAFNRQEYEQVCEVLTRFYNIVITDSGTGLVHSAMEGTLARADSLVIVGAPTVDGASRASKTLDWLVAHGHEAQVADAVVVLSCDRMSKEVDLARVRGHFDARCRAVVEIPHDPHLATGGRIELPRLRQATHDAFLGLAALLADGFVPRAAAVQPAPEQVPG</sequence>
<dbReference type="Gene3D" id="3.40.50.300">
    <property type="entry name" value="P-loop containing nucleotide triphosphate hydrolases"/>
    <property type="match status" value="1"/>
</dbReference>
<evidence type="ECO:0000313" key="4">
    <source>
        <dbReference type="Proteomes" id="UP001296706"/>
    </source>
</evidence>
<dbReference type="InterPro" id="IPR050625">
    <property type="entry name" value="ParA/MinD_ATPase"/>
</dbReference>
<comment type="caution">
    <text evidence="3">The sequence shown here is derived from an EMBL/GenBank/DDBJ whole genome shotgun (WGS) entry which is preliminary data.</text>
</comment>
<dbReference type="EMBL" id="JAAXKY010000086">
    <property type="protein sequence ID" value="NMH80031.1"/>
    <property type="molecule type" value="Genomic_DNA"/>
</dbReference>
<name>A0ABX1RJM5_9PSEU</name>
<keyword evidence="4" id="KW-1185">Reference proteome</keyword>
<dbReference type="InterPro" id="IPR025669">
    <property type="entry name" value="AAA_dom"/>
</dbReference>
<dbReference type="SUPFAM" id="SSF52540">
    <property type="entry name" value="P-loop containing nucleoside triphosphate hydrolases"/>
    <property type="match status" value="1"/>
</dbReference>
<gene>
    <name evidence="3" type="ORF">HF577_23430</name>
</gene>
<feature type="compositionally biased region" description="Low complexity" evidence="1">
    <location>
        <begin position="13"/>
        <end position="24"/>
    </location>
</feature>
<dbReference type="Pfam" id="PF13614">
    <property type="entry name" value="AAA_31"/>
    <property type="match status" value="1"/>
</dbReference>
<feature type="domain" description="AAA" evidence="2">
    <location>
        <begin position="95"/>
        <end position="238"/>
    </location>
</feature>
<evidence type="ECO:0000313" key="3">
    <source>
        <dbReference type="EMBL" id="NMH80031.1"/>
    </source>
</evidence>
<evidence type="ECO:0000256" key="1">
    <source>
        <dbReference type="SAM" id="MobiDB-lite"/>
    </source>
</evidence>
<feature type="region of interest" description="Disordered" evidence="1">
    <location>
        <begin position="1"/>
        <end position="39"/>
    </location>
</feature>
<reference evidence="3 4" key="1">
    <citation type="submission" date="2020-04" db="EMBL/GenBank/DDBJ databases">
        <authorList>
            <person name="Klaysubun C."/>
            <person name="Duangmal K."/>
            <person name="Lipun K."/>
        </authorList>
    </citation>
    <scope>NUCLEOTIDE SEQUENCE [LARGE SCALE GENOMIC DNA]</scope>
    <source>
        <strain evidence="3 4">JCM 11839</strain>
    </source>
</reference>
<dbReference type="InterPro" id="IPR027417">
    <property type="entry name" value="P-loop_NTPase"/>
</dbReference>
<organism evidence="3 4">
    <name type="scientific">Pseudonocardia xinjiangensis</name>
    <dbReference type="NCBI Taxonomy" id="75289"/>
    <lineage>
        <taxon>Bacteria</taxon>
        <taxon>Bacillati</taxon>
        <taxon>Actinomycetota</taxon>
        <taxon>Actinomycetes</taxon>
        <taxon>Pseudonocardiales</taxon>
        <taxon>Pseudonocardiaceae</taxon>
        <taxon>Pseudonocardia</taxon>
    </lineage>
</organism>
<dbReference type="PANTHER" id="PTHR43384:SF14">
    <property type="entry name" value="ESX-1 SECRETION-ASSOCIATED PROTEIN ESPI"/>
    <property type="match status" value="1"/>
</dbReference>
<dbReference type="PANTHER" id="PTHR43384">
    <property type="entry name" value="SEPTUM SITE-DETERMINING PROTEIN MIND HOMOLOG, CHLOROPLASTIC-RELATED"/>
    <property type="match status" value="1"/>
</dbReference>